<evidence type="ECO:0000256" key="2">
    <source>
        <dbReference type="ARBA" id="ARBA00009539"/>
    </source>
</evidence>
<dbReference type="InterPro" id="IPR001796">
    <property type="entry name" value="DHFR_dom"/>
</dbReference>
<dbReference type="GO" id="GO:0050661">
    <property type="term" value="F:NADP binding"/>
    <property type="evidence" value="ECO:0007669"/>
    <property type="project" value="InterPro"/>
</dbReference>
<dbReference type="RefSeq" id="WP_046741575.1">
    <property type="nucleotide sequence ID" value="NZ_LBNQ01000022.1"/>
</dbReference>
<keyword evidence="4 8" id="KW-0554">One-carbon metabolism</keyword>
<comment type="caution">
    <text evidence="10">The sequence shown here is derived from an EMBL/GenBank/DDBJ whole genome shotgun (WGS) entry which is preliminary data.</text>
</comment>
<dbReference type="Proteomes" id="UP000050580">
    <property type="component" value="Unassembled WGS sequence"/>
</dbReference>
<dbReference type="Pfam" id="PF00186">
    <property type="entry name" value="DHFR_1"/>
    <property type="match status" value="1"/>
</dbReference>
<dbReference type="EC" id="1.5.1.3" evidence="3 8"/>
<protein>
    <recommendedName>
        <fullName evidence="3 8">Dihydrofolate reductase</fullName>
        <ecNumber evidence="3 8">1.5.1.3</ecNumber>
    </recommendedName>
</protein>
<comment type="similarity">
    <text evidence="2 8">Belongs to the dihydrofolate reductase family.</text>
</comment>
<dbReference type="GO" id="GO:0046655">
    <property type="term" value="P:folic acid metabolic process"/>
    <property type="evidence" value="ECO:0007669"/>
    <property type="project" value="TreeGrafter"/>
</dbReference>
<keyword evidence="11" id="KW-1185">Reference proteome</keyword>
<dbReference type="GO" id="GO:0005829">
    <property type="term" value="C:cytosol"/>
    <property type="evidence" value="ECO:0007669"/>
    <property type="project" value="TreeGrafter"/>
</dbReference>
<dbReference type="GO" id="GO:0046654">
    <property type="term" value="P:tetrahydrofolate biosynthetic process"/>
    <property type="evidence" value="ECO:0007669"/>
    <property type="project" value="UniProtKB-UniPathway"/>
</dbReference>
<dbReference type="PROSITE" id="PS51330">
    <property type="entry name" value="DHFR_2"/>
    <property type="match status" value="1"/>
</dbReference>
<dbReference type="PIRSF" id="PIRSF000194">
    <property type="entry name" value="DHFR"/>
    <property type="match status" value="1"/>
</dbReference>
<comment type="function">
    <text evidence="7 8">Key enzyme in folate metabolism. Catalyzes an essential reaction for de novo glycine and purine synthesis, and for DNA precursor synthesis.</text>
</comment>
<dbReference type="GO" id="GO:0004146">
    <property type="term" value="F:dihydrofolate reductase activity"/>
    <property type="evidence" value="ECO:0007669"/>
    <property type="project" value="UniProtKB-EC"/>
</dbReference>
<dbReference type="UniPathway" id="UPA00077">
    <property type="reaction ID" value="UER00158"/>
</dbReference>
<evidence type="ECO:0000256" key="3">
    <source>
        <dbReference type="ARBA" id="ARBA00012856"/>
    </source>
</evidence>
<dbReference type="GO" id="GO:0006730">
    <property type="term" value="P:one-carbon metabolic process"/>
    <property type="evidence" value="ECO:0007669"/>
    <property type="project" value="UniProtKB-KW"/>
</dbReference>
<comment type="catalytic activity">
    <reaction evidence="8">
        <text>(6S)-5,6,7,8-tetrahydrofolate + NADP(+) = 7,8-dihydrofolate + NADPH + H(+)</text>
        <dbReference type="Rhea" id="RHEA:15009"/>
        <dbReference type="ChEBI" id="CHEBI:15378"/>
        <dbReference type="ChEBI" id="CHEBI:57451"/>
        <dbReference type="ChEBI" id="CHEBI:57453"/>
        <dbReference type="ChEBI" id="CHEBI:57783"/>
        <dbReference type="ChEBI" id="CHEBI:58349"/>
        <dbReference type="EC" id="1.5.1.3"/>
    </reaction>
</comment>
<sequence length="179" mass="19666">MSAHSLPHIALIAAVAANGVMGRDGGMPWHLPADFRYFKQKTMGHRIIMGRRTWQSLPGLLPGREHVVVSSQPLQLPPGVRLACSLQQALQLPLPGDMVQDRVFVIGGAQIYAQALDLADSLYLTEIDAAVEGDTFFPPWDRSAFVEVSRESQQVPIASADPSGAPVPFAFVHYRRRDR</sequence>
<evidence type="ECO:0000256" key="4">
    <source>
        <dbReference type="ARBA" id="ARBA00022563"/>
    </source>
</evidence>
<dbReference type="Gene3D" id="3.40.430.10">
    <property type="entry name" value="Dihydrofolate Reductase, subunit A"/>
    <property type="match status" value="1"/>
</dbReference>
<dbReference type="SUPFAM" id="SSF53597">
    <property type="entry name" value="Dihydrofolate reductase-like"/>
    <property type="match status" value="1"/>
</dbReference>
<comment type="pathway">
    <text evidence="1 8">Cofactor biosynthesis; tetrahydrofolate biosynthesis; 5,6,7,8-tetrahydrofolate from 7,8-dihydrofolate: step 1/1.</text>
</comment>
<dbReference type="PRINTS" id="PR00070">
    <property type="entry name" value="DHFR"/>
</dbReference>
<dbReference type="GO" id="GO:0046452">
    <property type="term" value="P:dihydrofolate metabolic process"/>
    <property type="evidence" value="ECO:0007669"/>
    <property type="project" value="TreeGrafter"/>
</dbReference>
<dbReference type="EMBL" id="LBNQ01000022">
    <property type="protein sequence ID" value="KKW68216.1"/>
    <property type="molecule type" value="Genomic_DNA"/>
</dbReference>
<evidence type="ECO:0000256" key="1">
    <source>
        <dbReference type="ARBA" id="ARBA00004903"/>
    </source>
</evidence>
<dbReference type="PANTHER" id="PTHR48069">
    <property type="entry name" value="DIHYDROFOLATE REDUCTASE"/>
    <property type="match status" value="1"/>
</dbReference>
<evidence type="ECO:0000256" key="5">
    <source>
        <dbReference type="ARBA" id="ARBA00022857"/>
    </source>
</evidence>
<dbReference type="InterPro" id="IPR024072">
    <property type="entry name" value="DHFR-like_dom_sf"/>
</dbReference>
<evidence type="ECO:0000256" key="6">
    <source>
        <dbReference type="ARBA" id="ARBA00023002"/>
    </source>
</evidence>
<dbReference type="CDD" id="cd00209">
    <property type="entry name" value="DHFR"/>
    <property type="match status" value="1"/>
</dbReference>
<proteinExistence type="inferred from homology"/>
<organism evidence="10 11">
    <name type="scientific">Lampropedia cohaerens</name>
    <dbReference type="NCBI Taxonomy" id="1610491"/>
    <lineage>
        <taxon>Bacteria</taxon>
        <taxon>Pseudomonadati</taxon>
        <taxon>Pseudomonadota</taxon>
        <taxon>Betaproteobacteria</taxon>
        <taxon>Burkholderiales</taxon>
        <taxon>Comamonadaceae</taxon>
        <taxon>Lampropedia</taxon>
    </lineage>
</organism>
<dbReference type="PATRIC" id="fig|1610491.3.peg.1460"/>
<keyword evidence="6 8" id="KW-0560">Oxidoreductase</keyword>
<reference evidence="10 11" key="1">
    <citation type="submission" date="2015-05" db="EMBL/GenBank/DDBJ databases">
        <title>Draft genome sequence of Lampropedia sp. CT6, isolated from the microbial mat of a hot water spring, located at Manikaran, India.</title>
        <authorList>
            <person name="Tripathi C."/>
            <person name="Rani P."/>
            <person name="Mahato N.K."/>
            <person name="Lal R."/>
        </authorList>
    </citation>
    <scope>NUCLEOTIDE SEQUENCE [LARGE SCALE GENOMIC DNA]</scope>
    <source>
        <strain evidence="10 11">CT6</strain>
    </source>
</reference>
<keyword evidence="5 8" id="KW-0521">NADP</keyword>
<evidence type="ECO:0000313" key="11">
    <source>
        <dbReference type="Proteomes" id="UP000050580"/>
    </source>
</evidence>
<name>A0A0U1Q0F4_9BURK</name>
<gene>
    <name evidence="10" type="ORF">AAV94_06885</name>
</gene>
<dbReference type="InterPro" id="IPR012259">
    <property type="entry name" value="DHFR"/>
</dbReference>
<evidence type="ECO:0000256" key="7">
    <source>
        <dbReference type="ARBA" id="ARBA00025067"/>
    </source>
</evidence>
<evidence type="ECO:0000313" key="10">
    <source>
        <dbReference type="EMBL" id="KKW68216.1"/>
    </source>
</evidence>
<dbReference type="STRING" id="1610491.AAV94_06885"/>
<accession>A0A0U1Q0F4</accession>
<dbReference type="PANTHER" id="PTHR48069:SF3">
    <property type="entry name" value="DIHYDROFOLATE REDUCTASE"/>
    <property type="match status" value="1"/>
</dbReference>
<dbReference type="OrthoDB" id="9804315at2"/>
<dbReference type="AlphaFoldDB" id="A0A0U1Q0F4"/>
<evidence type="ECO:0000256" key="8">
    <source>
        <dbReference type="PIRNR" id="PIRNR000194"/>
    </source>
</evidence>
<evidence type="ECO:0000259" key="9">
    <source>
        <dbReference type="PROSITE" id="PS51330"/>
    </source>
</evidence>
<feature type="domain" description="DHFR" evidence="9">
    <location>
        <begin position="8"/>
        <end position="176"/>
    </location>
</feature>